<dbReference type="EMBL" id="NCKU01004207">
    <property type="protein sequence ID" value="RWS06307.1"/>
    <property type="molecule type" value="Genomic_DNA"/>
</dbReference>
<dbReference type="Gene3D" id="2.10.25.10">
    <property type="entry name" value="Laminin"/>
    <property type="match status" value="1"/>
</dbReference>
<dbReference type="Pfam" id="PF24811">
    <property type="entry name" value="Ig_Shg"/>
    <property type="match status" value="1"/>
</dbReference>
<keyword evidence="3" id="KW-0812">Transmembrane</keyword>
<evidence type="ECO:0000256" key="13">
    <source>
        <dbReference type="PROSITE-ProRule" id="PRU00076"/>
    </source>
</evidence>
<comment type="caution">
    <text evidence="17">The sequence shown here is derived from an EMBL/GenBank/DDBJ whole genome shotgun (WGS) entry which is preliminary data.</text>
</comment>
<dbReference type="GO" id="GO:0007424">
    <property type="term" value="P:open tracheal system development"/>
    <property type="evidence" value="ECO:0007669"/>
    <property type="project" value="UniProtKB-ARBA"/>
</dbReference>
<evidence type="ECO:0000259" key="16">
    <source>
        <dbReference type="PROSITE" id="PS50268"/>
    </source>
</evidence>
<dbReference type="InterPro" id="IPR015919">
    <property type="entry name" value="Cadherin-like_sf"/>
</dbReference>
<comment type="subcellular location">
    <subcellularLocation>
        <location evidence="1">Membrane</location>
        <topology evidence="1">Single-pass membrane protein</topology>
    </subcellularLocation>
</comment>
<dbReference type="PROSITE" id="PS50268">
    <property type="entry name" value="CADHERIN_2"/>
    <property type="match status" value="14"/>
</dbReference>
<feature type="domain" description="Cadherin" evidence="16">
    <location>
        <begin position="450"/>
        <end position="559"/>
    </location>
</feature>
<dbReference type="FunFam" id="2.10.25.10:FF:000012">
    <property type="entry name" value="Delta-like protein"/>
    <property type="match status" value="1"/>
</dbReference>
<keyword evidence="4" id="KW-0732">Signal</keyword>
<dbReference type="GO" id="GO:0048056">
    <property type="term" value="P:R3/R4 cell differentiation"/>
    <property type="evidence" value="ECO:0007669"/>
    <property type="project" value="UniProtKB-ARBA"/>
</dbReference>
<dbReference type="Gene3D" id="2.60.120.200">
    <property type="match status" value="2"/>
</dbReference>
<dbReference type="Pfam" id="PF00008">
    <property type="entry name" value="EGF"/>
    <property type="match status" value="1"/>
</dbReference>
<dbReference type="SUPFAM" id="SSF49313">
    <property type="entry name" value="Cadherin-like"/>
    <property type="match status" value="15"/>
</dbReference>
<dbReference type="Gene3D" id="2.60.40.60">
    <property type="entry name" value="Cadherins"/>
    <property type="match status" value="15"/>
</dbReference>
<dbReference type="CDD" id="cd00110">
    <property type="entry name" value="LamG"/>
    <property type="match status" value="2"/>
</dbReference>
<dbReference type="PROSITE" id="PS50025">
    <property type="entry name" value="LAM_G_DOMAIN"/>
    <property type="match status" value="2"/>
</dbReference>
<dbReference type="GO" id="GO:0008104">
    <property type="term" value="P:intracellular protein localization"/>
    <property type="evidence" value="ECO:0007669"/>
    <property type="project" value="UniProtKB-ARBA"/>
</dbReference>
<dbReference type="PANTHER" id="PTHR24028:SF310">
    <property type="entry name" value="NEURAL-CADHERIN-LIKE PROTEIN"/>
    <property type="match status" value="1"/>
</dbReference>
<name>A0A3S4QQ04_9ACAR</name>
<dbReference type="PRINTS" id="PR00205">
    <property type="entry name" value="CADHERIN"/>
</dbReference>
<organism evidence="17 18">
    <name type="scientific">Dinothrombium tinctorium</name>
    <dbReference type="NCBI Taxonomy" id="1965070"/>
    <lineage>
        <taxon>Eukaryota</taxon>
        <taxon>Metazoa</taxon>
        <taxon>Ecdysozoa</taxon>
        <taxon>Arthropoda</taxon>
        <taxon>Chelicerata</taxon>
        <taxon>Arachnida</taxon>
        <taxon>Acari</taxon>
        <taxon>Acariformes</taxon>
        <taxon>Trombidiformes</taxon>
        <taxon>Prostigmata</taxon>
        <taxon>Anystina</taxon>
        <taxon>Parasitengona</taxon>
        <taxon>Trombidioidea</taxon>
        <taxon>Trombidiidae</taxon>
        <taxon>Dinothrombium</taxon>
    </lineage>
</organism>
<evidence type="ECO:0000256" key="4">
    <source>
        <dbReference type="ARBA" id="ARBA00022729"/>
    </source>
</evidence>
<feature type="domain" description="Cadherin" evidence="16">
    <location>
        <begin position="776"/>
        <end position="890"/>
    </location>
</feature>
<keyword evidence="11" id="KW-0325">Glycoprotein</keyword>
<dbReference type="GO" id="GO:0030855">
    <property type="term" value="P:epithelial cell differentiation"/>
    <property type="evidence" value="ECO:0007669"/>
    <property type="project" value="UniProtKB-ARBA"/>
</dbReference>
<protein>
    <submittedName>
        <fullName evidence="17">Pt1-cadherin-like protein</fullName>
    </submittedName>
</protein>
<keyword evidence="8" id="KW-1133">Transmembrane helix</keyword>
<evidence type="ECO:0000256" key="5">
    <source>
        <dbReference type="ARBA" id="ARBA00022737"/>
    </source>
</evidence>
<evidence type="ECO:0000256" key="11">
    <source>
        <dbReference type="ARBA" id="ARBA00023180"/>
    </source>
</evidence>
<comment type="caution">
    <text evidence="13">Lacks conserved residue(s) required for the propagation of feature annotation.</text>
</comment>
<keyword evidence="6 12" id="KW-0106">Calcium</keyword>
<dbReference type="PROSITE" id="PS01186">
    <property type="entry name" value="EGF_2"/>
    <property type="match status" value="1"/>
</dbReference>
<feature type="domain" description="Laminin G" evidence="14">
    <location>
        <begin position="2214"/>
        <end position="2400"/>
    </location>
</feature>
<feature type="domain" description="Cadherin" evidence="16">
    <location>
        <begin position="1555"/>
        <end position="1674"/>
    </location>
</feature>
<keyword evidence="10 13" id="KW-1015">Disulfide bond</keyword>
<feature type="domain" description="Cadherin" evidence="16">
    <location>
        <begin position="1222"/>
        <end position="1332"/>
    </location>
</feature>
<dbReference type="GO" id="GO:0016318">
    <property type="term" value="P:ommatidial rotation"/>
    <property type="evidence" value="ECO:0007669"/>
    <property type="project" value="UniProtKB-ARBA"/>
</dbReference>
<keyword evidence="5" id="KW-0677">Repeat</keyword>
<keyword evidence="9" id="KW-0472">Membrane</keyword>
<sequence length="2427" mass="273297">MLLNRPKPQDYYLFLYAVNTKNESAKSSLIASLVRVEDRNFSATASKLRNLNEEKQSNLPNKIYEFMETDFSSSEQVVLNLGKKYGNETYSIKNENRWISVEPAGTVKVKEPWDYEQLGAEKIIEFDVIVNKSGVEGEFKAYSYFAQRSKDCIVPLNASPGTVVYKLEAQDPDTDSKLRFLLTKDKADGRFEVDSKTGEIKTKGNEPFVQDKEYVIHVVAEDQNGPQLTKEEKVSIIGGRRPPQFFMTRYNAYVYANNTKDSDVIEVKAKSFNGREIKYTLKANEDSYDGLFNMDSAFGTISLARNLSNDDVKNYSLTVKALEQPDGYSSAVDLSILVKPIEKENNTADTPKYVANIDEDIPIGTPILQVPISGNGSDLFYSVDRSEFTIDKDGVIFSTKRLDADIINNYEMAIRATKVNERHQSMHPAKTTMIVNVFTANKNDEAPKYSRVIYETSVDENVRPNTVITRVDAADKDGDNVLFSFENGLLQLEMFKIEERTGDIRIIDAPFRFEKDQYELIVLARDDGSCCRSGSQTLHTSTASVIVSIVDVNDNKPVFENCDQYFAHVHEGAPRGTFVVAVKAFDNDRGLNSELFYSIAYQPNQRVKKFIIDPLTGIVRTNKVFDREGEGGKFEMVTVIATDKGSPPLEGICTFKVHIVDTNDNSPLFDRLEYKVRIKQDSTIGSNVVKISATDEDSNENGDITYSLQPIDSATDLDFFQIEPKTGWITVNKILNKPNYHLKAIASDEGTPKRESSVEIEIDVYNHGNNPPAWTHQSYGPITIKENFDVGKLVVTMKAYSGIPDNHVVYYNITNGNSNTEGKEETFFLSHRVLNGETLADLHLRSPLDYEKTKSYNLTIRATNNGATQLYSDTMVQINVEDVNDEIPFFDLPETIVALEGMPPGTLITKLRAIDLDGSFPNNKVLYSIDDSENAFTVDRETGELFTKIEFDRETRAFYPLLIRAFDGAPSALFNRHLGLQLRPNSITKFVRVEIGDKNDNAPYFDKSVYEGQVFENEDLMYKVFSITARDKDESSVLTYSISKGNTNDVFGIRESNGEIYVAGNIDYETKREYKLKVVASDGVHENFTTVLIFVKDINDNPPLFEKSLYQVQITEENDLALPQRILQVKAIDGDQDRKTSMVYFLRGYGINEEDPMLNKFSINSSSGEIYVLQPLDRDLPSGRSEWRFTVFADDENGSGLLGYSEVVVKLKDINDNAPFFPNSISVGSVRENSTAGMFAVGMHAIDYDDPDEEKNAKLKYRIENNPVNALLQPIFNIDEDTGIITTAVCCLDREKNPEYRMKVIVMDGGGLEGTGTAIIKIKDVNDMSPTFTKREWHLEVDETFKDELPLLPILTLSVEDGDLLETNKLSYKVLNNSFGADKFGVITNSDGTGSLIVIQPLDYEDPRQRYGFNLSITVSDEEVFVDSYHIDMVKVYIKLRDINDNEPVFDQPIIEIEVAEDIPLNSILAELRATDADENGNSQIHYSVDRSSDKNRQFTVDENGFLRLQQSLDRETQSRHEVKILAIDEGEIQLTSTAVIKILVGDVNDNAPVFAVDYSPVVYENSSPQKVEEIQAVDVDDPIKGNGPPFTFRMDPNAPEIIKALFDVQSSDTGNGIGVVRAKNTFDREIQKEYYIPIIISDSGFPPMSATNTLTVIIGDRNDNRMRAGSKRILVYSFKGESLTTPIGRVYVNDADDWDLNDKTFFWQSNQHPNFELKRDTGEITMKSPIEGEYFLKFNVYDRKFALEVTANVNVTVKLLPEEAVQNSASIRVSGITAEDFVKTYNWNTRKSQTSKYEKLRNMLSRILKVTEDNVHIFSITTKQLKPPTIDIRFSVKGSNYFQPLFVDGTVSLNRDIIVSEVGINITMIGIDECLIEGLHCDGSCTSSVEFNRQSIVVNANETAFVGLNVWSQPKCVCTARDFTEAEICRTRPCLNGGRCSDTRSGIVCKCPKNYDGPQCEALSRTFINGQGWAWFPSLQTCEKSHLSLEILTQIPNGLIFFNGPLVRPDPGTAVVSDFISLELLNGQPRLLIDFGSGTTELIVNTRKQLSDGNWHRLDIYWNTQTVRLVVDHCDGMAIDQNRNIDKSRCENRTQIPLFNEYLNLNTPLQLGGMVVVLKNDLYLDLSFKWKYTPTKIGFTGCIKNLVHNGYIYDLGSPGISTNSNTGCNPAQESCQNHLSKQKCVHGTCLGSYNSAQCICNNGWYGNECDKEAESKFFQEKSFLKFNLFFSPDFYKTEIQLMFRTRQKSGELFRLTSRGGHAFCVLEIRNRKLRFRFNNLGSKRQRELVLENVIVNDGEWHTVNVARYGATAFLSLDGGGGRRYEEIVDEGISNELIVVDSQNVLIGGNVHHESSRAIFVDNDFSEGCIKDIRLNQRYLSLTSGSNAMIVERRNLLDGCPSNNPCNGIVCTPPFVCIDKWMLHECV</sequence>
<feature type="domain" description="Cadherin" evidence="16">
    <location>
        <begin position="890"/>
        <end position="1005"/>
    </location>
</feature>
<evidence type="ECO:0000256" key="8">
    <source>
        <dbReference type="ARBA" id="ARBA00022989"/>
    </source>
</evidence>
<dbReference type="Pfam" id="PF00028">
    <property type="entry name" value="Cadherin"/>
    <property type="match status" value="10"/>
</dbReference>
<dbReference type="InterPro" id="IPR056370">
    <property type="entry name" value="Shg-like_Ig-like"/>
</dbReference>
<feature type="domain" description="Cadherin" evidence="16">
    <location>
        <begin position="261"/>
        <end position="353"/>
    </location>
</feature>
<dbReference type="OrthoDB" id="6252479at2759"/>
<feature type="domain" description="Cadherin" evidence="16">
    <location>
        <begin position="344"/>
        <end position="449"/>
    </location>
</feature>
<keyword evidence="7" id="KW-0130">Cell adhesion</keyword>
<dbReference type="CDD" id="cd11304">
    <property type="entry name" value="Cadherin_repeat"/>
    <property type="match status" value="14"/>
</dbReference>
<evidence type="ECO:0000259" key="15">
    <source>
        <dbReference type="PROSITE" id="PS50026"/>
    </source>
</evidence>
<dbReference type="PROSITE" id="PS00022">
    <property type="entry name" value="EGF_1"/>
    <property type="match status" value="2"/>
</dbReference>
<dbReference type="Pfam" id="PF02210">
    <property type="entry name" value="Laminin_G_2"/>
    <property type="match status" value="2"/>
</dbReference>
<dbReference type="FunFam" id="2.60.40.60:FF:000112">
    <property type="entry name" value="neural-cadherin isoform X1"/>
    <property type="match status" value="1"/>
</dbReference>
<dbReference type="FunFam" id="2.60.40.60:FF:000039">
    <property type="entry name" value="FAT atypical cadherin 3"/>
    <property type="match status" value="1"/>
</dbReference>
<dbReference type="PROSITE" id="PS00018">
    <property type="entry name" value="EF_HAND_1"/>
    <property type="match status" value="1"/>
</dbReference>
<evidence type="ECO:0000256" key="7">
    <source>
        <dbReference type="ARBA" id="ARBA00022889"/>
    </source>
</evidence>
<evidence type="ECO:0000256" key="3">
    <source>
        <dbReference type="ARBA" id="ARBA00022692"/>
    </source>
</evidence>
<dbReference type="InterPro" id="IPR020894">
    <property type="entry name" value="Cadherin_CS"/>
</dbReference>
<evidence type="ECO:0000256" key="6">
    <source>
        <dbReference type="ARBA" id="ARBA00022837"/>
    </source>
</evidence>
<feature type="domain" description="Cadherin" evidence="16">
    <location>
        <begin position="1106"/>
        <end position="1221"/>
    </location>
</feature>
<dbReference type="PROSITE" id="PS50026">
    <property type="entry name" value="EGF_3"/>
    <property type="match status" value="1"/>
</dbReference>
<dbReference type="SMART" id="SM00112">
    <property type="entry name" value="CA"/>
    <property type="match status" value="14"/>
</dbReference>
<dbReference type="InterPro" id="IPR018247">
    <property type="entry name" value="EF_Hand_1_Ca_BS"/>
</dbReference>
<feature type="disulfide bond" evidence="13">
    <location>
        <begin position="1952"/>
        <end position="1961"/>
    </location>
</feature>
<feature type="domain" description="Cadherin" evidence="16">
    <location>
        <begin position="146"/>
        <end position="236"/>
    </location>
</feature>
<dbReference type="GO" id="GO:0050769">
    <property type="term" value="P:positive regulation of neurogenesis"/>
    <property type="evidence" value="ECO:0007669"/>
    <property type="project" value="UniProtKB-ARBA"/>
</dbReference>
<dbReference type="CDD" id="cd00054">
    <property type="entry name" value="EGF_CA"/>
    <property type="match status" value="2"/>
</dbReference>
<dbReference type="SMART" id="SM00181">
    <property type="entry name" value="EGF"/>
    <property type="match status" value="2"/>
</dbReference>
<feature type="domain" description="Cadherin" evidence="16">
    <location>
        <begin position="1006"/>
        <end position="1105"/>
    </location>
</feature>
<dbReference type="InterPro" id="IPR002126">
    <property type="entry name" value="Cadherin-like_dom"/>
</dbReference>
<proteinExistence type="predicted"/>
<dbReference type="PANTHER" id="PTHR24028">
    <property type="entry name" value="CADHERIN-87A"/>
    <property type="match status" value="1"/>
</dbReference>
<dbReference type="SMART" id="SM00282">
    <property type="entry name" value="LamG"/>
    <property type="match status" value="2"/>
</dbReference>
<evidence type="ECO:0000256" key="1">
    <source>
        <dbReference type="ARBA" id="ARBA00004167"/>
    </source>
</evidence>
<dbReference type="FunFam" id="2.60.40.60:FF:000032">
    <property type="entry name" value="FAT atypical cadherin 1"/>
    <property type="match status" value="1"/>
</dbReference>
<keyword evidence="2 13" id="KW-0245">EGF-like domain</keyword>
<dbReference type="GO" id="GO:0005886">
    <property type="term" value="C:plasma membrane"/>
    <property type="evidence" value="ECO:0007669"/>
    <property type="project" value="InterPro"/>
</dbReference>
<dbReference type="GO" id="GO:0007156">
    <property type="term" value="P:homophilic cell adhesion via plasma membrane adhesion molecules"/>
    <property type="evidence" value="ECO:0007669"/>
    <property type="project" value="InterPro"/>
</dbReference>
<dbReference type="InterPro" id="IPR000742">
    <property type="entry name" value="EGF"/>
</dbReference>
<dbReference type="PROSITE" id="PS00232">
    <property type="entry name" value="CADHERIN_1"/>
    <property type="match status" value="5"/>
</dbReference>
<feature type="domain" description="EGF-like" evidence="15">
    <location>
        <begin position="1926"/>
        <end position="1962"/>
    </location>
</feature>
<dbReference type="InterPro" id="IPR001791">
    <property type="entry name" value="Laminin_G"/>
</dbReference>
<evidence type="ECO:0000256" key="9">
    <source>
        <dbReference type="ARBA" id="ARBA00023136"/>
    </source>
</evidence>
<feature type="domain" description="Laminin G" evidence="14">
    <location>
        <begin position="1964"/>
        <end position="2169"/>
    </location>
</feature>
<dbReference type="GO" id="GO:0005509">
    <property type="term" value="F:calcium ion binding"/>
    <property type="evidence" value="ECO:0007669"/>
    <property type="project" value="UniProtKB-UniRule"/>
</dbReference>
<feature type="domain" description="Cadherin" evidence="16">
    <location>
        <begin position="670"/>
        <end position="774"/>
    </location>
</feature>
<dbReference type="Proteomes" id="UP000285301">
    <property type="component" value="Unassembled WGS sequence"/>
</dbReference>
<dbReference type="FunFam" id="2.60.40.60:FF:000020">
    <property type="entry name" value="Dachsous cadherin-related 1b"/>
    <property type="match status" value="1"/>
</dbReference>
<feature type="domain" description="Cadherin" evidence="16">
    <location>
        <begin position="1333"/>
        <end position="1450"/>
    </location>
</feature>
<reference evidence="17 18" key="1">
    <citation type="journal article" date="2018" name="Gigascience">
        <title>Genomes of trombidid mites reveal novel predicted allergens and laterally-transferred genes associated with secondary metabolism.</title>
        <authorList>
            <person name="Dong X."/>
            <person name="Chaisiri K."/>
            <person name="Xia D."/>
            <person name="Armstrong S.D."/>
            <person name="Fang Y."/>
            <person name="Donnelly M.J."/>
            <person name="Kadowaki T."/>
            <person name="McGarry J.W."/>
            <person name="Darby A.C."/>
            <person name="Makepeace B.L."/>
        </authorList>
    </citation>
    <scope>NUCLEOTIDE SEQUENCE [LARGE SCALE GENOMIC DNA]</scope>
    <source>
        <strain evidence="17">UoL-WK</strain>
    </source>
</reference>
<dbReference type="GO" id="GO:0048589">
    <property type="term" value="P:developmental growth"/>
    <property type="evidence" value="ECO:0007669"/>
    <property type="project" value="UniProtKB-ARBA"/>
</dbReference>
<evidence type="ECO:0000313" key="18">
    <source>
        <dbReference type="Proteomes" id="UP000285301"/>
    </source>
</evidence>
<evidence type="ECO:0000259" key="14">
    <source>
        <dbReference type="PROSITE" id="PS50025"/>
    </source>
</evidence>
<evidence type="ECO:0000313" key="17">
    <source>
        <dbReference type="EMBL" id="RWS06307.1"/>
    </source>
</evidence>
<dbReference type="FunFam" id="2.60.40.60:FF:000182">
    <property type="entry name" value="Blast:Putative neural-cadherin 2"/>
    <property type="match status" value="1"/>
</dbReference>
<keyword evidence="18" id="KW-1185">Reference proteome</keyword>
<dbReference type="FunFam" id="2.60.40.60:FF:000021">
    <property type="entry name" value="FAT atypical cadherin 1"/>
    <property type="match status" value="1"/>
</dbReference>
<evidence type="ECO:0000256" key="12">
    <source>
        <dbReference type="PROSITE-ProRule" id="PRU00043"/>
    </source>
</evidence>
<dbReference type="STRING" id="1965070.A0A3S4QQ04"/>
<feature type="domain" description="Cadherin" evidence="16">
    <location>
        <begin position="1451"/>
        <end position="1555"/>
    </location>
</feature>
<accession>A0A3S4QQ04</accession>
<feature type="domain" description="Cadherin" evidence="16">
    <location>
        <begin position="561"/>
        <end position="669"/>
    </location>
</feature>
<dbReference type="InterPro" id="IPR013320">
    <property type="entry name" value="ConA-like_dom_sf"/>
</dbReference>
<gene>
    <name evidence="17" type="ORF">B4U79_15214</name>
</gene>
<evidence type="ECO:0000256" key="2">
    <source>
        <dbReference type="ARBA" id="ARBA00022536"/>
    </source>
</evidence>
<evidence type="ECO:0000256" key="10">
    <source>
        <dbReference type="ARBA" id="ARBA00023157"/>
    </source>
</evidence>
<dbReference type="InterPro" id="IPR050174">
    <property type="entry name" value="Protocadherin/Cadherin-CA"/>
</dbReference>
<dbReference type="SUPFAM" id="SSF49899">
    <property type="entry name" value="Concanavalin A-like lectins/glucanases"/>
    <property type="match status" value="2"/>
</dbReference>